<reference evidence="3 4" key="1">
    <citation type="journal article" date="2018" name="Sci. Rep.">
        <title>Genomic signatures of local adaptation to the degree of environmental predictability in rotifers.</title>
        <authorList>
            <person name="Franch-Gras L."/>
            <person name="Hahn C."/>
            <person name="Garcia-Roger E.M."/>
            <person name="Carmona M.J."/>
            <person name="Serra M."/>
            <person name="Gomez A."/>
        </authorList>
    </citation>
    <scope>NUCLEOTIDE SEQUENCE [LARGE SCALE GENOMIC DNA]</scope>
    <source>
        <strain evidence="3">HYR1</strain>
    </source>
</reference>
<evidence type="ECO:0000313" key="4">
    <source>
        <dbReference type="Proteomes" id="UP000276133"/>
    </source>
</evidence>
<gene>
    <name evidence="3" type="ORF">BpHYR1_008462</name>
</gene>
<dbReference type="EMBL" id="REGN01007347">
    <property type="protein sequence ID" value="RNA06561.1"/>
    <property type="molecule type" value="Genomic_DNA"/>
</dbReference>
<name>A0A3M7Q6C5_BRAPC</name>
<evidence type="ECO:0000313" key="3">
    <source>
        <dbReference type="EMBL" id="RNA06561.1"/>
    </source>
</evidence>
<feature type="non-terminal residue" evidence="3">
    <location>
        <position position="107"/>
    </location>
</feature>
<evidence type="ECO:0000256" key="1">
    <source>
        <dbReference type="SAM" id="MobiDB-lite"/>
    </source>
</evidence>
<protein>
    <submittedName>
        <fullName evidence="3">Uncharacterized protein</fullName>
    </submittedName>
</protein>
<feature type="chain" id="PRO_5018332873" evidence="2">
    <location>
        <begin position="19"/>
        <end position="107"/>
    </location>
</feature>
<keyword evidence="2" id="KW-0732">Signal</keyword>
<comment type="caution">
    <text evidence="3">The sequence shown here is derived from an EMBL/GenBank/DDBJ whole genome shotgun (WGS) entry which is preliminary data.</text>
</comment>
<feature type="signal peptide" evidence="2">
    <location>
        <begin position="1"/>
        <end position="18"/>
    </location>
</feature>
<accession>A0A3M7Q6C5</accession>
<feature type="region of interest" description="Disordered" evidence="1">
    <location>
        <begin position="41"/>
        <end position="75"/>
    </location>
</feature>
<dbReference type="AlphaFoldDB" id="A0A3M7Q6C5"/>
<sequence>MPFLAVFFFMEIVLKISQKFCSKVYRFGELKNLIDKSNIAFDDPQDLNYKNPEKKERSKNSQRSRSSSAFFTPPNGLSICHNIIILGDSYMGLSVWLRVKRFYLSTK</sequence>
<dbReference type="Proteomes" id="UP000276133">
    <property type="component" value="Unassembled WGS sequence"/>
</dbReference>
<keyword evidence="4" id="KW-1185">Reference proteome</keyword>
<proteinExistence type="predicted"/>
<organism evidence="3 4">
    <name type="scientific">Brachionus plicatilis</name>
    <name type="common">Marine rotifer</name>
    <name type="synonym">Brachionus muelleri</name>
    <dbReference type="NCBI Taxonomy" id="10195"/>
    <lineage>
        <taxon>Eukaryota</taxon>
        <taxon>Metazoa</taxon>
        <taxon>Spiralia</taxon>
        <taxon>Gnathifera</taxon>
        <taxon>Rotifera</taxon>
        <taxon>Eurotatoria</taxon>
        <taxon>Monogononta</taxon>
        <taxon>Pseudotrocha</taxon>
        <taxon>Ploima</taxon>
        <taxon>Brachionidae</taxon>
        <taxon>Brachionus</taxon>
    </lineage>
</organism>
<evidence type="ECO:0000256" key="2">
    <source>
        <dbReference type="SAM" id="SignalP"/>
    </source>
</evidence>